<comment type="caution">
    <text evidence="1">The sequence shown here is derived from an EMBL/GenBank/DDBJ whole genome shotgun (WGS) entry which is preliminary data.</text>
</comment>
<evidence type="ECO:0000313" key="2">
    <source>
        <dbReference type="Proteomes" id="UP000291485"/>
    </source>
</evidence>
<evidence type="ECO:0000313" key="1">
    <source>
        <dbReference type="EMBL" id="TCC99756.1"/>
    </source>
</evidence>
<name>A0A4V2MKW0_9SPHI</name>
<protein>
    <submittedName>
        <fullName evidence="1">Uncharacterized protein</fullName>
    </submittedName>
</protein>
<gene>
    <name evidence="1" type="ORF">EZ449_21325</name>
</gene>
<sequence length="362" mass="42250">MFFHHLKNFSPYSGHIYNEMRTGIVRKHGELISKNDSRFDLIKRIGYFPFRELRRIDQAYFISDLELFEFFQTTEQTLKDYDVEAYSNWGYPAKEELLNVFLEGYRHGLNEFRENIGITYSTLSHNHKIEYLRNFCLYCLDFLYFDGELDKALFYNLGYIQANLYMAYVEVNNLNALTAINHSETETNAPTNNLPSNATQSTEEPERIEIYCDVTDIKKIWQVLTAPINTGKGIEQPIFSEEELEKYLGSMFYSGAFPDAFKHAGTLSQKTISRGHMRNVLIALMYSCYSLNRNFDRRSNQIMYVAMLKRYFSVFATSEIESIKSVFATYAPKGIDVLKNNLGKNPHVEEILSILKIHKLLH</sequence>
<dbReference type="AlphaFoldDB" id="A0A4V2MKW0"/>
<reference evidence="1 2" key="1">
    <citation type="submission" date="2019-02" db="EMBL/GenBank/DDBJ databases">
        <title>Pedobacter sp. RP-3-11 sp. nov., isolated from Arctic soil.</title>
        <authorList>
            <person name="Dahal R.H."/>
        </authorList>
    </citation>
    <scope>NUCLEOTIDE SEQUENCE [LARGE SCALE GENOMIC DNA]</scope>
    <source>
        <strain evidence="1 2">RP-3-11</strain>
    </source>
</reference>
<proteinExistence type="predicted"/>
<organism evidence="1 2">
    <name type="scientific">Pedobacter frigidisoli</name>
    <dbReference type="NCBI Taxonomy" id="2530455"/>
    <lineage>
        <taxon>Bacteria</taxon>
        <taxon>Pseudomonadati</taxon>
        <taxon>Bacteroidota</taxon>
        <taxon>Sphingobacteriia</taxon>
        <taxon>Sphingobacteriales</taxon>
        <taxon>Sphingobacteriaceae</taxon>
        <taxon>Pedobacter</taxon>
    </lineage>
</organism>
<keyword evidence="2" id="KW-1185">Reference proteome</keyword>
<dbReference type="Proteomes" id="UP000291485">
    <property type="component" value="Unassembled WGS sequence"/>
</dbReference>
<dbReference type="EMBL" id="SJSN01000028">
    <property type="protein sequence ID" value="TCC99756.1"/>
    <property type="molecule type" value="Genomic_DNA"/>
</dbReference>
<accession>A0A4V2MKW0</accession>